<dbReference type="Gene3D" id="3.90.79.10">
    <property type="entry name" value="Nucleoside Triphosphate Pyrophosphohydrolase"/>
    <property type="match status" value="1"/>
</dbReference>
<feature type="binding site" evidence="8">
    <location>
        <position position="189"/>
    </location>
    <ligand>
        <name>a divalent metal cation</name>
        <dbReference type="ChEBI" id="CHEBI:60240"/>
        <label>3</label>
    </ligand>
</feature>
<accession>A0A432VRS9</accession>
<comment type="catalytic activity">
    <reaction evidence="8">
        <text>NADH + H2O = reduced beta-nicotinamide D-ribonucleotide + AMP + 2 H(+)</text>
        <dbReference type="Rhea" id="RHEA:48868"/>
        <dbReference type="ChEBI" id="CHEBI:15377"/>
        <dbReference type="ChEBI" id="CHEBI:15378"/>
        <dbReference type="ChEBI" id="CHEBI:57945"/>
        <dbReference type="ChEBI" id="CHEBI:90832"/>
        <dbReference type="ChEBI" id="CHEBI:456215"/>
        <dbReference type="EC" id="3.6.1.22"/>
    </reaction>
</comment>
<keyword evidence="6 8" id="KW-0464">Manganese</keyword>
<comment type="caution">
    <text evidence="8">Lacks conserved residue(s) required for the propagation of feature annotation.</text>
</comment>
<dbReference type="InterPro" id="IPR015376">
    <property type="entry name" value="Znr_NADH_PPase"/>
</dbReference>
<feature type="binding site" evidence="8">
    <location>
        <position position="134"/>
    </location>
    <ligand>
        <name>Zn(2+)</name>
        <dbReference type="ChEBI" id="CHEBI:29105"/>
    </ligand>
</feature>
<feature type="binding site" evidence="8">
    <location>
        <position position="131"/>
    </location>
    <ligand>
        <name>Zn(2+)</name>
        <dbReference type="ChEBI" id="CHEBI:29105"/>
    </ligand>
</feature>
<feature type="binding site" evidence="8">
    <location>
        <position position="83"/>
    </location>
    <ligand>
        <name>substrate</name>
    </ligand>
</feature>
<feature type="binding site" evidence="8">
    <location>
        <position position="193"/>
    </location>
    <ligand>
        <name>a divalent metal cation</name>
        <dbReference type="ChEBI" id="CHEBI:60240"/>
        <label>1</label>
    </ligand>
</feature>
<dbReference type="EC" id="3.6.1.22" evidence="8"/>
<dbReference type="Pfam" id="PF00293">
    <property type="entry name" value="NUDIX"/>
    <property type="match status" value="1"/>
</dbReference>
<feature type="binding site" evidence="8">
    <location>
        <begin position="207"/>
        <end position="214"/>
    </location>
    <ligand>
        <name>substrate</name>
    </ligand>
</feature>
<dbReference type="GO" id="GO:0008270">
    <property type="term" value="F:zinc ion binding"/>
    <property type="evidence" value="ECO:0007669"/>
    <property type="project" value="UniProtKB-UniRule"/>
</dbReference>
<proteinExistence type="inferred from homology"/>
<dbReference type="PANTHER" id="PTHR42904:SF6">
    <property type="entry name" value="NAD-CAPPED RNA HYDROLASE NUDT12"/>
    <property type="match status" value="1"/>
</dbReference>
<keyword evidence="3 8" id="KW-0378">Hydrolase</keyword>
<feature type="binding site" evidence="8">
    <location>
        <position position="173"/>
    </location>
    <ligand>
        <name>a divalent metal cation</name>
        <dbReference type="ChEBI" id="CHEBI:60240"/>
        <label>1</label>
    </ligand>
</feature>
<comment type="caution">
    <text evidence="10">The sequence shown here is derived from an EMBL/GenBank/DDBJ whole genome shotgun (WGS) entry which is preliminary data.</text>
</comment>
<dbReference type="Proteomes" id="UP000288395">
    <property type="component" value="Unassembled WGS sequence"/>
</dbReference>
<name>A0A432VRS9_9GAMM</name>
<dbReference type="AlphaFoldDB" id="A0A432VRS9"/>
<dbReference type="InterPro" id="IPR049734">
    <property type="entry name" value="NudC-like_C"/>
</dbReference>
<evidence type="ECO:0000256" key="5">
    <source>
        <dbReference type="ARBA" id="ARBA00023027"/>
    </source>
</evidence>
<dbReference type="NCBIfam" id="NF001299">
    <property type="entry name" value="PRK00241.1"/>
    <property type="match status" value="1"/>
</dbReference>
<dbReference type="Pfam" id="PF09296">
    <property type="entry name" value="NUDIX-like"/>
    <property type="match status" value="1"/>
</dbReference>
<dbReference type="Gene3D" id="3.90.79.20">
    <property type="match status" value="1"/>
</dbReference>
<evidence type="ECO:0000256" key="3">
    <source>
        <dbReference type="ARBA" id="ARBA00022801"/>
    </source>
</evidence>
<evidence type="ECO:0000256" key="6">
    <source>
        <dbReference type="ARBA" id="ARBA00023211"/>
    </source>
</evidence>
<comment type="catalytic activity">
    <reaction evidence="8">
        <text>NAD(+) + H2O = beta-nicotinamide D-ribonucleotide + AMP + 2 H(+)</text>
        <dbReference type="Rhea" id="RHEA:11800"/>
        <dbReference type="ChEBI" id="CHEBI:14649"/>
        <dbReference type="ChEBI" id="CHEBI:15377"/>
        <dbReference type="ChEBI" id="CHEBI:15378"/>
        <dbReference type="ChEBI" id="CHEBI:57540"/>
        <dbReference type="ChEBI" id="CHEBI:456215"/>
        <dbReference type="EC" id="3.6.1.22"/>
    </reaction>
</comment>
<dbReference type="GO" id="GO:0000287">
    <property type="term" value="F:magnesium ion binding"/>
    <property type="evidence" value="ECO:0007669"/>
    <property type="project" value="UniProtKB-UniRule"/>
</dbReference>
<dbReference type="EMBL" id="PIPJ01000009">
    <property type="protein sequence ID" value="RUO19018.1"/>
    <property type="molecule type" value="Genomic_DNA"/>
</dbReference>
<feature type="binding site" evidence="8">
    <location>
        <position position="126"/>
    </location>
    <ligand>
        <name>substrate</name>
    </ligand>
</feature>
<dbReference type="InterPro" id="IPR015797">
    <property type="entry name" value="NUDIX_hydrolase-like_dom_sf"/>
</dbReference>
<comment type="cofactor">
    <cofactor evidence="8">
        <name>Zn(2+)</name>
        <dbReference type="ChEBI" id="CHEBI:29105"/>
    </cofactor>
    <text evidence="8">Binds 1 zinc ion per subunit.</text>
</comment>
<dbReference type="OrthoDB" id="9791656at2"/>
<dbReference type="GO" id="GO:0006742">
    <property type="term" value="P:NADP+ catabolic process"/>
    <property type="evidence" value="ECO:0007669"/>
    <property type="project" value="TreeGrafter"/>
</dbReference>
<feature type="short sequence motif" description="Nudix box" evidence="8">
    <location>
        <begin position="174"/>
        <end position="195"/>
    </location>
</feature>
<dbReference type="GO" id="GO:0030145">
    <property type="term" value="F:manganese ion binding"/>
    <property type="evidence" value="ECO:0007669"/>
    <property type="project" value="UniProtKB-UniRule"/>
</dbReference>
<dbReference type="Pfam" id="PF09297">
    <property type="entry name" value="Zn_ribbon_NUD"/>
    <property type="match status" value="1"/>
</dbReference>
<evidence type="ECO:0000256" key="2">
    <source>
        <dbReference type="ARBA" id="ARBA00022723"/>
    </source>
</evidence>
<dbReference type="GO" id="GO:0110153">
    <property type="term" value="F:RNA NAD-cap (NMN-forming) hydrolase activity"/>
    <property type="evidence" value="ECO:0007669"/>
    <property type="project" value="RHEA"/>
</dbReference>
<dbReference type="InterPro" id="IPR015375">
    <property type="entry name" value="NADH_PPase-like_N"/>
</dbReference>
<dbReference type="GO" id="GO:0005829">
    <property type="term" value="C:cytosol"/>
    <property type="evidence" value="ECO:0007669"/>
    <property type="project" value="TreeGrafter"/>
</dbReference>
<evidence type="ECO:0000256" key="1">
    <source>
        <dbReference type="ARBA" id="ARBA00009595"/>
    </source>
</evidence>
<feature type="domain" description="Nudix hydrolase" evidence="9">
    <location>
        <begin position="140"/>
        <end position="263"/>
    </location>
</feature>
<dbReference type="SUPFAM" id="SSF55811">
    <property type="entry name" value="Nudix"/>
    <property type="match status" value="2"/>
</dbReference>
<dbReference type="HAMAP" id="MF_00297">
    <property type="entry name" value="Nudix_NudC"/>
    <property type="match status" value="1"/>
</dbReference>
<sequence length="271" mass="30135">MIQPDIVPQINESVWWFIVSGNQILVAENPNADAIPFLPSHEVPGAEVEYTAKIGDYRGKPAFMLMQKQPELRLHGYAWQPLRNTLGRSDAELFALGGRACQIQHFLTTHQFCGKCGSHTVQDRDELAVICPECEFQCYPRISPCIIVAIYRDDEILLARGVRHPEGLYSVLAGFVESGESLEECLHREVKEEAGIEVTDLRYIASQTWPFPHSLMAGFTARYAGGELRLDPSELIAGDWFKLDNLPKIPPPGTIAGKLIAKVIADVKAHG</sequence>
<comment type="function">
    <text evidence="8">mRNA decapping enzyme that specifically removes the nicotinamide adenine dinucleotide (NAD) cap from a subset of mRNAs by hydrolyzing the diphosphate linkage to produce nicotinamide mononucleotide (NMN) and 5' monophosphate mRNA. The NAD-cap is present at the 5'-end of some mRNAs and stabilizes RNA against 5'-processing. Has preference for mRNAs with a 5'-end purine. Catalyzes the hydrolysis of a broad range of dinucleotide pyrophosphates.</text>
</comment>
<dbReference type="GO" id="GO:0019677">
    <property type="term" value="P:NAD+ catabolic process"/>
    <property type="evidence" value="ECO:0007669"/>
    <property type="project" value="TreeGrafter"/>
</dbReference>
<protein>
    <recommendedName>
        <fullName evidence="8">NAD-capped RNA hydrolase NudC</fullName>
        <shortName evidence="8">DeNADding enzyme NudC</shortName>
        <ecNumber evidence="8">3.6.1.-</ecNumber>
    </recommendedName>
    <alternativeName>
        <fullName evidence="8">NADH pyrophosphatase</fullName>
        <ecNumber evidence="8">3.6.1.22</ecNumber>
    </alternativeName>
</protein>
<feature type="binding site" evidence="8">
    <location>
        <position position="234"/>
    </location>
    <ligand>
        <name>a divalent metal cation</name>
        <dbReference type="ChEBI" id="CHEBI:60240"/>
        <label>3</label>
    </ligand>
</feature>
<feature type="binding site" evidence="8">
    <location>
        <position position="116"/>
    </location>
    <ligand>
        <name>Zn(2+)</name>
        <dbReference type="ChEBI" id="CHEBI:29105"/>
    </ligand>
</feature>
<evidence type="ECO:0000313" key="10">
    <source>
        <dbReference type="EMBL" id="RUO19018.1"/>
    </source>
</evidence>
<feature type="binding site" evidence="8">
    <location>
        <position position="256"/>
    </location>
    <ligand>
        <name>substrate</name>
    </ligand>
</feature>
<evidence type="ECO:0000313" key="11">
    <source>
        <dbReference type="Proteomes" id="UP000288395"/>
    </source>
</evidence>
<evidence type="ECO:0000256" key="4">
    <source>
        <dbReference type="ARBA" id="ARBA00022842"/>
    </source>
</evidence>
<dbReference type="InterPro" id="IPR020084">
    <property type="entry name" value="NUDIX_hydrolase_CS"/>
</dbReference>
<feature type="binding site" evidence="8">
    <location>
        <position position="139"/>
    </location>
    <ligand>
        <name>substrate</name>
    </ligand>
</feature>
<organism evidence="10 11">
    <name type="scientific">Aliidiomarina iranensis</name>
    <dbReference type="NCBI Taxonomy" id="1434071"/>
    <lineage>
        <taxon>Bacteria</taxon>
        <taxon>Pseudomonadati</taxon>
        <taxon>Pseudomonadota</taxon>
        <taxon>Gammaproteobacteria</taxon>
        <taxon>Alteromonadales</taxon>
        <taxon>Idiomarinaceae</taxon>
        <taxon>Aliidiomarina</taxon>
    </lineage>
</organism>
<dbReference type="GO" id="GO:0000210">
    <property type="term" value="F:NAD+ diphosphatase activity"/>
    <property type="evidence" value="ECO:0007669"/>
    <property type="project" value="UniProtKB-UniRule"/>
</dbReference>
<feature type="binding site" evidence="8">
    <location>
        <position position="234"/>
    </location>
    <ligand>
        <name>a divalent metal cation</name>
        <dbReference type="ChEBI" id="CHEBI:60240"/>
        <label>1</label>
    </ligand>
</feature>
<keyword evidence="5 8" id="KW-0520">NAD</keyword>
<dbReference type="InterPro" id="IPR050241">
    <property type="entry name" value="NAD-cap_RNA_hydrolase_NudC"/>
</dbReference>
<dbReference type="InterPro" id="IPR022925">
    <property type="entry name" value="RNA_Hydrolase_NudC"/>
</dbReference>
<gene>
    <name evidence="8" type="primary">nudC</name>
    <name evidence="10" type="ORF">CWE08_10695</name>
</gene>
<comment type="similarity">
    <text evidence="1 8">Belongs to the Nudix hydrolase family. NudC subfamily.</text>
</comment>
<evidence type="ECO:0000256" key="7">
    <source>
        <dbReference type="ARBA" id="ARBA00023679"/>
    </source>
</evidence>
<comment type="cofactor">
    <cofactor evidence="8">
        <name>Mg(2+)</name>
        <dbReference type="ChEBI" id="CHEBI:18420"/>
    </cofactor>
    <cofactor evidence="8">
        <name>Mn(2+)</name>
        <dbReference type="ChEBI" id="CHEBI:29035"/>
    </cofactor>
    <text evidence="8">Divalent metal cations. Mg(2+) or Mn(2+).</text>
</comment>
<dbReference type="PROSITE" id="PS00893">
    <property type="entry name" value="NUDIX_BOX"/>
    <property type="match status" value="1"/>
</dbReference>
<dbReference type="RefSeq" id="WP_126768124.1">
    <property type="nucleotide sequence ID" value="NZ_PIPJ01000009.1"/>
</dbReference>
<feature type="binding site" evidence="8">
    <location>
        <position position="193"/>
    </location>
    <ligand>
        <name>a divalent metal cation</name>
        <dbReference type="ChEBI" id="CHEBI:60240"/>
        <label>3</label>
    </ligand>
</feature>
<evidence type="ECO:0000259" key="9">
    <source>
        <dbReference type="PROSITE" id="PS51462"/>
    </source>
</evidence>
<keyword evidence="2 8" id="KW-0479">Metal-binding</keyword>
<feature type="binding site" evidence="8">
    <location>
        <position position="113"/>
    </location>
    <ligand>
        <name>Zn(2+)</name>
        <dbReference type="ChEBI" id="CHEBI:29105"/>
    </ligand>
</feature>
<keyword evidence="11" id="KW-1185">Reference proteome</keyword>
<comment type="catalytic activity">
    <reaction evidence="7">
        <text>a 5'-end NAD(+)-phospho-ribonucleoside in mRNA + H2O = a 5'-end phospho-adenosine-phospho-ribonucleoside in mRNA + beta-nicotinamide D-ribonucleotide + 2 H(+)</text>
        <dbReference type="Rhea" id="RHEA:60876"/>
        <dbReference type="Rhea" id="RHEA-COMP:15698"/>
        <dbReference type="Rhea" id="RHEA-COMP:15719"/>
        <dbReference type="ChEBI" id="CHEBI:14649"/>
        <dbReference type="ChEBI" id="CHEBI:15377"/>
        <dbReference type="ChEBI" id="CHEBI:15378"/>
        <dbReference type="ChEBI" id="CHEBI:144029"/>
        <dbReference type="ChEBI" id="CHEBI:144051"/>
    </reaction>
    <physiologicalReaction direction="left-to-right" evidence="7">
        <dbReference type="Rhea" id="RHEA:60877"/>
    </physiologicalReaction>
</comment>
<dbReference type="EC" id="3.6.1.-" evidence="8"/>
<comment type="subunit">
    <text evidence="8">Homodimer.</text>
</comment>
<dbReference type="GO" id="GO:0035529">
    <property type="term" value="F:NADH pyrophosphatase activity"/>
    <property type="evidence" value="ECO:0007669"/>
    <property type="project" value="TreeGrafter"/>
</dbReference>
<dbReference type="CDD" id="cd03429">
    <property type="entry name" value="NUDIX_NADH_pyrophosphatase_Nudt13"/>
    <property type="match status" value="1"/>
</dbReference>
<evidence type="ECO:0000256" key="8">
    <source>
        <dbReference type="HAMAP-Rule" id="MF_00297"/>
    </source>
</evidence>
<feature type="binding site" evidence="8">
    <location>
        <position position="189"/>
    </location>
    <ligand>
        <name>a divalent metal cation</name>
        <dbReference type="ChEBI" id="CHEBI:60240"/>
        <label>2</label>
    </ligand>
</feature>
<dbReference type="PROSITE" id="PS51462">
    <property type="entry name" value="NUDIX"/>
    <property type="match status" value="1"/>
</dbReference>
<reference evidence="11" key="1">
    <citation type="journal article" date="2018" name="Front. Microbiol.">
        <title>Genome-Based Analysis Reveals the Taxonomy and Diversity of the Family Idiomarinaceae.</title>
        <authorList>
            <person name="Liu Y."/>
            <person name="Lai Q."/>
            <person name="Shao Z."/>
        </authorList>
    </citation>
    <scope>NUCLEOTIDE SEQUENCE [LARGE SCALE GENOMIC DNA]</scope>
    <source>
        <strain evidence="11">GBPy7</strain>
    </source>
</reference>
<dbReference type="PANTHER" id="PTHR42904">
    <property type="entry name" value="NUDIX HYDROLASE, NUDC SUBFAMILY"/>
    <property type="match status" value="1"/>
</dbReference>
<keyword evidence="4 8" id="KW-0460">Magnesium</keyword>
<keyword evidence="8" id="KW-0862">Zinc</keyword>
<dbReference type="InterPro" id="IPR000086">
    <property type="entry name" value="NUDIX_hydrolase_dom"/>
</dbReference>